<dbReference type="EC" id="3.1.3.48" evidence="2"/>
<dbReference type="InterPro" id="IPR000387">
    <property type="entry name" value="Tyr_Pase_dom"/>
</dbReference>
<dbReference type="Gene3D" id="3.90.190.10">
    <property type="entry name" value="Protein tyrosine phosphatase superfamily"/>
    <property type="match status" value="1"/>
</dbReference>
<dbReference type="Proteomes" id="UP001209878">
    <property type="component" value="Unassembled WGS sequence"/>
</dbReference>
<evidence type="ECO:0000256" key="4">
    <source>
        <dbReference type="ARBA" id="ARBA00022912"/>
    </source>
</evidence>
<evidence type="ECO:0000256" key="2">
    <source>
        <dbReference type="ARBA" id="ARBA00013064"/>
    </source>
</evidence>
<evidence type="ECO:0000256" key="1">
    <source>
        <dbReference type="ARBA" id="ARBA00008601"/>
    </source>
</evidence>
<accession>A0AAD9KQI1</accession>
<organism evidence="6 7">
    <name type="scientific">Ridgeia piscesae</name>
    <name type="common">Tubeworm</name>
    <dbReference type="NCBI Taxonomy" id="27915"/>
    <lineage>
        <taxon>Eukaryota</taxon>
        <taxon>Metazoa</taxon>
        <taxon>Spiralia</taxon>
        <taxon>Lophotrochozoa</taxon>
        <taxon>Annelida</taxon>
        <taxon>Polychaeta</taxon>
        <taxon>Sedentaria</taxon>
        <taxon>Canalipalpata</taxon>
        <taxon>Sabellida</taxon>
        <taxon>Siboglinidae</taxon>
        <taxon>Ridgeia</taxon>
    </lineage>
</organism>
<dbReference type="CDD" id="cd14498">
    <property type="entry name" value="DSP"/>
    <property type="match status" value="1"/>
</dbReference>
<protein>
    <recommendedName>
        <fullName evidence="2">protein-tyrosine-phosphatase</fullName>
        <ecNumber evidence="2">3.1.3.48</ecNumber>
    </recommendedName>
</protein>
<dbReference type="InterPro" id="IPR000340">
    <property type="entry name" value="Dual-sp_phosphatase_cat-dom"/>
</dbReference>
<dbReference type="PROSITE" id="PS50056">
    <property type="entry name" value="TYR_PHOSPHATASE_2"/>
    <property type="match status" value="1"/>
</dbReference>
<dbReference type="SUPFAM" id="SSF52799">
    <property type="entry name" value="(Phosphotyrosine protein) phosphatases II"/>
    <property type="match status" value="1"/>
</dbReference>
<sequence>MAYQRYYESDLDLFGVNDVMYSYKPHRVPVLSAGGAYSGSSSYYSPIGSMIQKSLGQRRYGSYNSLGYQDSDYVGLGSTYSSYNSYGSSGLSRYVDLDRYDLAGRYAVRSPTYRSTYVPYLDLATYDDDTDLYDTVYSRRRVLPRPSTVKTRTTTGNLNTRRWYPDTLDMVDDTEGNDEAYVDQMRAILGASAVGVPPKPTLVYTNVFVGTTANAENMTLLKSAGITHILNCGVTPTSLHFRNVRRVYGDAGVIRGYEGLYIEDSEDYDLTPWLRKAYHFIERARSQAGNVLICSPGVSRSGAVAIGYMLQRGVTLLRATRTLKEERRTALCNVGFMRTLVRFARALNMLDSTTELKALKAPTYGKRRDDKFNIYRVYLESI</sequence>
<keyword evidence="3" id="KW-0378">Hydrolase</keyword>
<dbReference type="Pfam" id="PF00782">
    <property type="entry name" value="DSPc"/>
    <property type="match status" value="1"/>
</dbReference>
<dbReference type="InterPro" id="IPR020422">
    <property type="entry name" value="TYR_PHOSPHATASE_DUAL_dom"/>
</dbReference>
<comment type="caution">
    <text evidence="6">The sequence shown here is derived from an EMBL/GenBank/DDBJ whole genome shotgun (WGS) entry which is preliminary data.</text>
</comment>
<dbReference type="GO" id="GO:0043409">
    <property type="term" value="P:negative regulation of MAPK cascade"/>
    <property type="evidence" value="ECO:0007669"/>
    <property type="project" value="TreeGrafter"/>
</dbReference>
<gene>
    <name evidence="6" type="ORF">NP493_710g01055</name>
</gene>
<dbReference type="GO" id="GO:0005737">
    <property type="term" value="C:cytoplasm"/>
    <property type="evidence" value="ECO:0007669"/>
    <property type="project" value="TreeGrafter"/>
</dbReference>
<reference evidence="6" key="1">
    <citation type="journal article" date="2023" name="Mol. Biol. Evol.">
        <title>Third-Generation Sequencing Reveals the Adaptive Role of the Epigenome in Three Deep-Sea Polychaetes.</title>
        <authorList>
            <person name="Perez M."/>
            <person name="Aroh O."/>
            <person name="Sun Y."/>
            <person name="Lan Y."/>
            <person name="Juniper S.K."/>
            <person name="Young C.R."/>
            <person name="Angers B."/>
            <person name="Qian P.Y."/>
        </authorList>
    </citation>
    <scope>NUCLEOTIDE SEQUENCE</scope>
    <source>
        <strain evidence="6">R07B-5</strain>
    </source>
</reference>
<name>A0AAD9KQI1_RIDPI</name>
<dbReference type="AlphaFoldDB" id="A0AAD9KQI1"/>
<keyword evidence="4" id="KW-0904">Protein phosphatase</keyword>
<dbReference type="InterPro" id="IPR029021">
    <property type="entry name" value="Prot-tyrosine_phosphatase-like"/>
</dbReference>
<dbReference type="EMBL" id="JAODUO010000712">
    <property type="protein sequence ID" value="KAK2175696.1"/>
    <property type="molecule type" value="Genomic_DNA"/>
</dbReference>
<comment type="similarity">
    <text evidence="1">Belongs to the protein-tyrosine phosphatase family. Non-receptor class dual specificity subfamily.</text>
</comment>
<dbReference type="PANTHER" id="PTHR10159:SF529">
    <property type="entry name" value="TYROSINE-PROTEIN PHOSPHATASE DOMAIN-CONTAINING PROTEIN"/>
    <property type="match status" value="1"/>
</dbReference>
<evidence type="ECO:0000313" key="6">
    <source>
        <dbReference type="EMBL" id="KAK2175696.1"/>
    </source>
</evidence>
<keyword evidence="7" id="KW-1185">Reference proteome</keyword>
<feature type="domain" description="Tyrosine specific protein phosphatases" evidence="5">
    <location>
        <begin position="271"/>
        <end position="327"/>
    </location>
</feature>
<dbReference type="PANTHER" id="PTHR10159">
    <property type="entry name" value="DUAL SPECIFICITY PROTEIN PHOSPHATASE"/>
    <property type="match status" value="1"/>
</dbReference>
<dbReference type="SMART" id="SM00195">
    <property type="entry name" value="DSPc"/>
    <property type="match status" value="1"/>
</dbReference>
<evidence type="ECO:0000259" key="5">
    <source>
        <dbReference type="PROSITE" id="PS50056"/>
    </source>
</evidence>
<dbReference type="GO" id="GO:0004725">
    <property type="term" value="F:protein tyrosine phosphatase activity"/>
    <property type="evidence" value="ECO:0007669"/>
    <property type="project" value="UniProtKB-EC"/>
</dbReference>
<evidence type="ECO:0000256" key="3">
    <source>
        <dbReference type="ARBA" id="ARBA00022801"/>
    </source>
</evidence>
<proteinExistence type="inferred from homology"/>
<evidence type="ECO:0000313" key="7">
    <source>
        <dbReference type="Proteomes" id="UP001209878"/>
    </source>
</evidence>